<evidence type="ECO:0000313" key="2">
    <source>
        <dbReference type="Proteomes" id="UP000256661"/>
    </source>
</evidence>
<dbReference type="Proteomes" id="UP000256661">
    <property type="component" value="Unassembled WGS sequence"/>
</dbReference>
<reference evidence="1 2" key="1">
    <citation type="submission" date="2018-08" db="EMBL/GenBank/DDBJ databases">
        <title>Sequencing the genomes of 1000 actinobacteria strains.</title>
        <authorList>
            <person name="Klenk H.-P."/>
        </authorList>
    </citation>
    <scope>NUCLEOTIDE SEQUENCE [LARGE SCALE GENOMIC DNA]</scope>
    <source>
        <strain evidence="1 2">DSM 43927</strain>
    </source>
</reference>
<dbReference type="RefSeq" id="WP_116021523.1">
    <property type="nucleotide sequence ID" value="NZ_QTTT01000001.1"/>
</dbReference>
<evidence type="ECO:0000313" key="1">
    <source>
        <dbReference type="EMBL" id="REE95781.1"/>
    </source>
</evidence>
<organism evidence="1 2">
    <name type="scientific">Thermomonospora umbrina</name>
    <dbReference type="NCBI Taxonomy" id="111806"/>
    <lineage>
        <taxon>Bacteria</taxon>
        <taxon>Bacillati</taxon>
        <taxon>Actinomycetota</taxon>
        <taxon>Actinomycetes</taxon>
        <taxon>Streptosporangiales</taxon>
        <taxon>Thermomonosporaceae</taxon>
        <taxon>Thermomonospora</taxon>
    </lineage>
</organism>
<name>A0A3D9SVU2_9ACTN</name>
<dbReference type="AlphaFoldDB" id="A0A3D9SVU2"/>
<keyword evidence="2" id="KW-1185">Reference proteome</keyword>
<comment type="caution">
    <text evidence="1">The sequence shown here is derived from an EMBL/GenBank/DDBJ whole genome shotgun (WGS) entry which is preliminary data.</text>
</comment>
<accession>A0A3D9SVU2</accession>
<proteinExistence type="predicted"/>
<dbReference type="InterPro" id="IPR007804">
    <property type="entry name" value="GvpG"/>
</dbReference>
<dbReference type="Pfam" id="PF05120">
    <property type="entry name" value="GvpG"/>
    <property type="match status" value="1"/>
</dbReference>
<protein>
    <submittedName>
        <fullName evidence="1">Gas vesicle protein GvpG</fullName>
    </submittedName>
</protein>
<dbReference type="EMBL" id="QTTT01000001">
    <property type="protein sequence ID" value="REE95781.1"/>
    <property type="molecule type" value="Genomic_DNA"/>
</dbReference>
<sequence>MGLITGLVTLPLAPVRGVVRLAEFLQEQAEQELYDPIRLRQRLEDVADARAAGEISEEEAAELEEELLTLLMNPPVGRR</sequence>
<gene>
    <name evidence="1" type="ORF">DFJ69_1192</name>
</gene>